<sequence>MTLLQNAMKEDELIHFLFPQVIHPLKRFDISPAGGYRSLRSKQYPPVPSTRVCRISIIRSEMPFSAKRQTGMRTNLAEAGSAVDRGHAGSTASLLHLGTDISIFWLFQCQDCSCFRELPKAKVVAESSVSSITQWLEWMKPKVHLVQAPAAVAKS</sequence>
<organism evidence="1 2">
    <name type="scientific">Anas platyrhynchos</name>
    <name type="common">Mallard</name>
    <name type="synonym">Anas boschas</name>
    <dbReference type="NCBI Taxonomy" id="8839"/>
    <lineage>
        <taxon>Eukaryota</taxon>
        <taxon>Metazoa</taxon>
        <taxon>Chordata</taxon>
        <taxon>Craniata</taxon>
        <taxon>Vertebrata</taxon>
        <taxon>Euteleostomi</taxon>
        <taxon>Archelosauria</taxon>
        <taxon>Archosauria</taxon>
        <taxon>Dinosauria</taxon>
        <taxon>Saurischia</taxon>
        <taxon>Theropoda</taxon>
        <taxon>Coelurosauria</taxon>
        <taxon>Aves</taxon>
        <taxon>Neognathae</taxon>
        <taxon>Galloanserae</taxon>
        <taxon>Anseriformes</taxon>
        <taxon>Anatidae</taxon>
        <taxon>Anatinae</taxon>
        <taxon>Anas</taxon>
    </lineage>
</organism>
<proteinExistence type="predicted"/>
<evidence type="ECO:0000313" key="2">
    <source>
        <dbReference type="Proteomes" id="UP000296049"/>
    </source>
</evidence>
<gene>
    <name evidence="1" type="ORF">Anapl_06159</name>
</gene>
<dbReference type="AlphaFoldDB" id="R0L6T8"/>
<reference evidence="2" key="1">
    <citation type="journal article" date="2013" name="Nat. Genet.">
        <title>The duck genome and transcriptome provide insight into an avian influenza virus reservoir species.</title>
        <authorList>
            <person name="Huang Y."/>
            <person name="Li Y."/>
            <person name="Burt D.W."/>
            <person name="Chen H."/>
            <person name="Zhang Y."/>
            <person name="Qian W."/>
            <person name="Kim H."/>
            <person name="Gan S."/>
            <person name="Zhao Y."/>
            <person name="Li J."/>
            <person name="Yi K."/>
            <person name="Feng H."/>
            <person name="Zhu P."/>
            <person name="Li B."/>
            <person name="Liu Q."/>
            <person name="Fairley S."/>
            <person name="Magor K.E."/>
            <person name="Du Z."/>
            <person name="Hu X."/>
            <person name="Goodman L."/>
            <person name="Tafer H."/>
            <person name="Vignal A."/>
            <person name="Lee T."/>
            <person name="Kim K.W."/>
            <person name="Sheng Z."/>
            <person name="An Y."/>
            <person name="Searle S."/>
            <person name="Herrero J."/>
            <person name="Groenen M.A."/>
            <person name="Crooijmans R.P."/>
            <person name="Faraut T."/>
            <person name="Cai Q."/>
            <person name="Webster R.G."/>
            <person name="Aldridge J.R."/>
            <person name="Warren W.C."/>
            <person name="Bartschat S."/>
            <person name="Kehr S."/>
            <person name="Marz M."/>
            <person name="Stadler P.F."/>
            <person name="Smith J."/>
            <person name="Kraus R.H."/>
            <person name="Zhao Y."/>
            <person name="Ren L."/>
            <person name="Fei J."/>
            <person name="Morisson M."/>
            <person name="Kaiser P."/>
            <person name="Griffin D.K."/>
            <person name="Rao M."/>
            <person name="Pitel F."/>
            <person name="Wang J."/>
            <person name="Li N."/>
        </authorList>
    </citation>
    <scope>NUCLEOTIDE SEQUENCE [LARGE SCALE GENOMIC DNA]</scope>
</reference>
<protein>
    <submittedName>
        <fullName evidence="1">Uncharacterized protein</fullName>
    </submittedName>
</protein>
<accession>R0L6T8</accession>
<keyword evidence="2" id="KW-1185">Reference proteome</keyword>
<evidence type="ECO:0000313" key="1">
    <source>
        <dbReference type="EMBL" id="EOA97139.1"/>
    </source>
</evidence>
<name>R0L6T8_ANAPL</name>
<dbReference type="EMBL" id="KB743771">
    <property type="protein sequence ID" value="EOA97139.1"/>
    <property type="molecule type" value="Genomic_DNA"/>
</dbReference>
<dbReference type="Proteomes" id="UP000296049">
    <property type="component" value="Unassembled WGS sequence"/>
</dbReference>